<evidence type="ECO:0000313" key="9">
    <source>
        <dbReference type="Proteomes" id="UP000054911"/>
    </source>
</evidence>
<feature type="transmembrane region" description="Helical" evidence="6">
    <location>
        <begin position="158"/>
        <end position="180"/>
    </location>
</feature>
<dbReference type="GO" id="GO:0022857">
    <property type="term" value="F:transmembrane transporter activity"/>
    <property type="evidence" value="ECO:0007669"/>
    <property type="project" value="InterPro"/>
</dbReference>
<feature type="transmembrane region" description="Helical" evidence="6">
    <location>
        <begin position="295"/>
        <end position="313"/>
    </location>
</feature>
<accession>A0A158CP34</accession>
<feature type="transmembrane region" description="Helical" evidence="6">
    <location>
        <begin position="325"/>
        <end position="344"/>
    </location>
</feature>
<keyword evidence="2" id="KW-0813">Transport</keyword>
<dbReference type="CDD" id="cd17319">
    <property type="entry name" value="MFS_ExuT_GudP_like"/>
    <property type="match status" value="1"/>
</dbReference>
<dbReference type="Proteomes" id="UP000054911">
    <property type="component" value="Unassembled WGS sequence"/>
</dbReference>
<name>A0A158CP34_9BURK</name>
<dbReference type="RefSeq" id="WP_061178017.1">
    <property type="nucleotide sequence ID" value="NZ_FCOE02000024.1"/>
</dbReference>
<dbReference type="PANTHER" id="PTHR43791:SF36">
    <property type="entry name" value="TRANSPORTER, PUTATIVE (AFU_ORTHOLOGUE AFUA_6G08340)-RELATED"/>
    <property type="match status" value="1"/>
</dbReference>
<feature type="transmembrane region" description="Helical" evidence="6">
    <location>
        <begin position="29"/>
        <end position="47"/>
    </location>
</feature>
<reference evidence="8" key="1">
    <citation type="submission" date="2016-01" db="EMBL/GenBank/DDBJ databases">
        <authorList>
            <person name="Peeters C."/>
        </authorList>
    </citation>
    <scope>NUCLEOTIDE SEQUENCE [LARGE SCALE GENOMIC DNA]</scope>
    <source>
        <strain evidence="8">LMG 29323</strain>
    </source>
</reference>
<feature type="transmembrane region" description="Helical" evidence="6">
    <location>
        <begin position="192"/>
        <end position="213"/>
    </location>
</feature>
<organism evidence="8 9">
    <name type="scientific">Caballeronia pedi</name>
    <dbReference type="NCBI Taxonomy" id="1777141"/>
    <lineage>
        <taxon>Bacteria</taxon>
        <taxon>Pseudomonadati</taxon>
        <taxon>Pseudomonadota</taxon>
        <taxon>Betaproteobacteria</taxon>
        <taxon>Burkholderiales</taxon>
        <taxon>Burkholderiaceae</taxon>
        <taxon>Caballeronia</taxon>
    </lineage>
</organism>
<keyword evidence="9" id="KW-1185">Reference proteome</keyword>
<evidence type="ECO:0000259" key="7">
    <source>
        <dbReference type="PROSITE" id="PS50850"/>
    </source>
</evidence>
<dbReference type="PROSITE" id="PS50850">
    <property type="entry name" value="MFS"/>
    <property type="match status" value="1"/>
</dbReference>
<dbReference type="PANTHER" id="PTHR43791">
    <property type="entry name" value="PERMEASE-RELATED"/>
    <property type="match status" value="1"/>
</dbReference>
<comment type="caution">
    <text evidence="8">The sequence shown here is derived from an EMBL/GenBank/DDBJ whole genome shotgun (WGS) entry which is preliminary data.</text>
</comment>
<comment type="subcellular location">
    <subcellularLocation>
        <location evidence="1">Membrane</location>
        <topology evidence="1">Multi-pass membrane protein</topology>
    </subcellularLocation>
</comment>
<keyword evidence="5 6" id="KW-0472">Membrane</keyword>
<feature type="domain" description="Major facilitator superfamily (MFS) profile" evidence="7">
    <location>
        <begin position="33"/>
        <end position="441"/>
    </location>
</feature>
<dbReference type="InterPro" id="IPR020846">
    <property type="entry name" value="MFS_dom"/>
</dbReference>
<dbReference type="AlphaFoldDB" id="A0A158CP34"/>
<feature type="transmembrane region" description="Helical" evidence="6">
    <location>
        <begin position="99"/>
        <end position="118"/>
    </location>
</feature>
<proteinExistence type="predicted"/>
<keyword evidence="3 6" id="KW-0812">Transmembrane</keyword>
<keyword evidence="4 6" id="KW-1133">Transmembrane helix</keyword>
<protein>
    <submittedName>
        <fullName evidence="8">Major facilitator transporter</fullName>
    </submittedName>
</protein>
<sequence>MYRKIQPLASDLIDDTSETQAQSRLYRKVAWRLIPLLFICYVVAYLDRINVGFAKLQMQEALGFSDTVYGLGAGIFFIGYFLFEVPSNMILERFGAKKTIARIMICWGIVGCLMARVSSPTEFYVLRFLLGVFEAGFFPGVVYYIGCWFPESRRGHMLGIFMTGIPIAGLFGGPVSGWAMSSVSGLGMAGWQWLYIIEAAPAVLLGIVAIAYLDDNAKKAKWLTAGERERLSRALMTESERNVSRADSSLRTAMTSPRLYAMAFAYFAFICGTYAVSFWLPTVLKSSGVTDVARIGWYSAIPYGISAAGMVWLCRNSDRTMERRWHTSLAAMAGALALALLPHAPKDVSVTIVLLTVAATGIFATMPLFWSIATDYFAGTPSAAVAIAFINSLGLVGGFASPFAMGWLKTATGSLTSGLYLVTGVLLLGALVLIVCAPRAPTTRPSADRCAA</sequence>
<feature type="transmembrane region" description="Helical" evidence="6">
    <location>
        <begin position="382"/>
        <end position="405"/>
    </location>
</feature>
<feature type="transmembrane region" description="Helical" evidence="6">
    <location>
        <begin position="259"/>
        <end position="280"/>
    </location>
</feature>
<dbReference type="InterPro" id="IPR036259">
    <property type="entry name" value="MFS_trans_sf"/>
</dbReference>
<dbReference type="STRING" id="1777141.AWB80_05575"/>
<dbReference type="Pfam" id="PF07690">
    <property type="entry name" value="MFS_1"/>
    <property type="match status" value="1"/>
</dbReference>
<dbReference type="GO" id="GO:0005886">
    <property type="term" value="C:plasma membrane"/>
    <property type="evidence" value="ECO:0007669"/>
    <property type="project" value="TreeGrafter"/>
</dbReference>
<evidence type="ECO:0000256" key="4">
    <source>
        <dbReference type="ARBA" id="ARBA00022989"/>
    </source>
</evidence>
<evidence type="ECO:0000256" key="5">
    <source>
        <dbReference type="ARBA" id="ARBA00023136"/>
    </source>
</evidence>
<feature type="transmembrane region" description="Helical" evidence="6">
    <location>
        <begin position="350"/>
        <end position="370"/>
    </location>
</feature>
<dbReference type="OrthoDB" id="5441967at2"/>
<evidence type="ECO:0000256" key="6">
    <source>
        <dbReference type="SAM" id="Phobius"/>
    </source>
</evidence>
<dbReference type="InterPro" id="IPR011701">
    <property type="entry name" value="MFS"/>
</dbReference>
<dbReference type="SUPFAM" id="SSF103473">
    <property type="entry name" value="MFS general substrate transporter"/>
    <property type="match status" value="1"/>
</dbReference>
<dbReference type="Gene3D" id="1.20.1250.20">
    <property type="entry name" value="MFS general substrate transporter like domains"/>
    <property type="match status" value="2"/>
</dbReference>
<gene>
    <name evidence="8" type="ORF">AWB80_05575</name>
</gene>
<evidence type="ECO:0000313" key="8">
    <source>
        <dbReference type="EMBL" id="SAK84068.1"/>
    </source>
</evidence>
<feature type="transmembrane region" description="Helical" evidence="6">
    <location>
        <begin position="124"/>
        <end position="146"/>
    </location>
</feature>
<evidence type="ECO:0000256" key="3">
    <source>
        <dbReference type="ARBA" id="ARBA00022692"/>
    </source>
</evidence>
<dbReference type="FunFam" id="1.20.1250.20:FF:000018">
    <property type="entry name" value="MFS transporter permease"/>
    <property type="match status" value="1"/>
</dbReference>
<dbReference type="EMBL" id="FCOE02000024">
    <property type="protein sequence ID" value="SAK84068.1"/>
    <property type="molecule type" value="Genomic_DNA"/>
</dbReference>
<evidence type="ECO:0000256" key="2">
    <source>
        <dbReference type="ARBA" id="ARBA00022448"/>
    </source>
</evidence>
<feature type="transmembrane region" description="Helical" evidence="6">
    <location>
        <begin position="67"/>
        <end position="87"/>
    </location>
</feature>
<evidence type="ECO:0000256" key="1">
    <source>
        <dbReference type="ARBA" id="ARBA00004141"/>
    </source>
</evidence>
<feature type="transmembrane region" description="Helical" evidence="6">
    <location>
        <begin position="417"/>
        <end position="437"/>
    </location>
</feature>